<dbReference type="STRING" id="133412.A0A1R1XKT9"/>
<protein>
    <submittedName>
        <fullName evidence="2">Uncharacterized protein</fullName>
    </submittedName>
</protein>
<proteinExistence type="predicted"/>
<dbReference type="EMBL" id="LSSN01002727">
    <property type="protein sequence ID" value="OMJ15267.1"/>
    <property type="molecule type" value="Genomic_DNA"/>
</dbReference>
<dbReference type="AlphaFoldDB" id="A0A1R1XKT9"/>
<dbReference type="GO" id="GO:0072686">
    <property type="term" value="C:mitotic spindle"/>
    <property type="evidence" value="ECO:0007669"/>
    <property type="project" value="InterPro"/>
</dbReference>
<accession>A0A1R1XKT9</accession>
<dbReference type="OrthoDB" id="5586015at2759"/>
<comment type="caution">
    <text evidence="2">The sequence shown here is derived from an EMBL/GenBank/DDBJ whole genome shotgun (WGS) entry which is preliminary data.</text>
</comment>
<dbReference type="GO" id="GO:0008608">
    <property type="term" value="P:attachment of spindle microtubules to kinetochore"/>
    <property type="evidence" value="ECO:0007669"/>
    <property type="project" value="InterPro"/>
</dbReference>
<dbReference type="Pfam" id="PF08653">
    <property type="entry name" value="DASH_Dam1"/>
    <property type="match status" value="1"/>
</dbReference>
<organism evidence="2 3">
    <name type="scientific">Smittium culicis</name>
    <dbReference type="NCBI Taxonomy" id="133412"/>
    <lineage>
        <taxon>Eukaryota</taxon>
        <taxon>Fungi</taxon>
        <taxon>Fungi incertae sedis</taxon>
        <taxon>Zoopagomycota</taxon>
        <taxon>Kickxellomycotina</taxon>
        <taxon>Harpellomycetes</taxon>
        <taxon>Harpellales</taxon>
        <taxon>Legeriomycetaceae</taxon>
        <taxon>Smittium</taxon>
    </lineage>
</organism>
<keyword evidence="3" id="KW-1185">Reference proteome</keyword>
<reference evidence="2 3" key="1">
    <citation type="submission" date="2017-01" db="EMBL/GenBank/DDBJ databases">
        <authorList>
            <person name="Mah S.A."/>
            <person name="Swanson W.J."/>
            <person name="Moy G.W."/>
            <person name="Vacquier V.D."/>
        </authorList>
    </citation>
    <scope>NUCLEOTIDE SEQUENCE [LARGE SCALE GENOMIC DNA]</scope>
    <source>
        <strain evidence="2 3">GSMNP</strain>
    </source>
</reference>
<evidence type="ECO:0000256" key="1">
    <source>
        <dbReference type="SAM" id="MobiDB-lite"/>
    </source>
</evidence>
<feature type="region of interest" description="Disordered" evidence="1">
    <location>
        <begin position="176"/>
        <end position="222"/>
    </location>
</feature>
<evidence type="ECO:0000313" key="2">
    <source>
        <dbReference type="EMBL" id="OMJ15267.1"/>
    </source>
</evidence>
<dbReference type="InterPro" id="IPR013962">
    <property type="entry name" value="DASH_Dam1"/>
</dbReference>
<gene>
    <name evidence="2" type="ORF">AYI70_g7386</name>
</gene>
<name>A0A1R1XKT9_9FUNG</name>
<feature type="compositionally biased region" description="Polar residues" evidence="1">
    <location>
        <begin position="176"/>
        <end position="207"/>
    </location>
</feature>
<evidence type="ECO:0000313" key="3">
    <source>
        <dbReference type="Proteomes" id="UP000187283"/>
    </source>
</evidence>
<dbReference type="GO" id="GO:0042729">
    <property type="term" value="C:DASH complex"/>
    <property type="evidence" value="ECO:0007669"/>
    <property type="project" value="InterPro"/>
</dbReference>
<sequence length="319" mass="36234">MFKSVNNSRDDNSICDSVDIRAVLDKNPSQKDYLACFESEFSQIKDKLNKIEVVMNTKIDQIHSNLTDFNRNFGYYLSGLQLYSQQVEFPEQPNSATLELIASGNLDISKHDHIADQQQRQNPQASQDELLSEQVSYGEYTVNENEPFDGTILGGKSEYNDIDELDEYTMINPQQNSVSAQKRANATPSFSAQKRSGQHSASSSKLPNSHPYLNKPNSVSRTKRKQVINIKRYIDILPSKYRSQPHRTIIESILKELSAYPEGKQIHELMRDIGGIVGFGGGLSKSKWTEYLNVLEKSEVLFKIKNKGFVYVFNFDLSV</sequence>
<dbReference type="Proteomes" id="UP000187283">
    <property type="component" value="Unassembled WGS sequence"/>
</dbReference>